<dbReference type="Pfam" id="PF19608">
    <property type="entry name" value="DUF6113"/>
    <property type="match status" value="1"/>
</dbReference>
<feature type="transmembrane region" description="Helical" evidence="2">
    <location>
        <begin position="42"/>
        <end position="61"/>
    </location>
</feature>
<name>A0ABW4TFV8_9ACTN</name>
<dbReference type="Proteomes" id="UP001597368">
    <property type="component" value="Unassembled WGS sequence"/>
</dbReference>
<proteinExistence type="predicted"/>
<gene>
    <name evidence="3" type="ORF">ACFSKW_52925</name>
</gene>
<feature type="compositionally biased region" description="Pro residues" evidence="1">
    <location>
        <begin position="162"/>
        <end position="172"/>
    </location>
</feature>
<feature type="compositionally biased region" description="Low complexity" evidence="1">
    <location>
        <begin position="136"/>
        <end position="161"/>
    </location>
</feature>
<organism evidence="3 4">
    <name type="scientific">Nonomuraea mangrovi</name>
    <dbReference type="NCBI Taxonomy" id="2316207"/>
    <lineage>
        <taxon>Bacteria</taxon>
        <taxon>Bacillati</taxon>
        <taxon>Actinomycetota</taxon>
        <taxon>Actinomycetes</taxon>
        <taxon>Streptosporangiales</taxon>
        <taxon>Streptosporangiaceae</taxon>
        <taxon>Nonomuraea</taxon>
    </lineage>
</organism>
<dbReference type="InterPro" id="IPR046095">
    <property type="entry name" value="DUF6113"/>
</dbReference>
<evidence type="ECO:0000313" key="4">
    <source>
        <dbReference type="Proteomes" id="UP001597368"/>
    </source>
</evidence>
<feature type="region of interest" description="Disordered" evidence="1">
    <location>
        <begin position="135"/>
        <end position="172"/>
    </location>
</feature>
<sequence>MEQRSHAESALAGAAYGMLVVLGVVLGVVGGFTHAWYVGPSWPLAAIAWVPAMFGVCFWAGRMMRSKLGASAVAIGWLLVSMVFSLKRAAGDLVIAGDSAGFVYLYGAMVAVVVAVLLSPSSGGTWLLRGYETRSPVTPQGQVPQGQMPQEGPVAQQGQVTPQPPPTVDGGR</sequence>
<evidence type="ECO:0000256" key="2">
    <source>
        <dbReference type="SAM" id="Phobius"/>
    </source>
</evidence>
<dbReference type="EMBL" id="JBHUFV010000105">
    <property type="protein sequence ID" value="MFD1940194.1"/>
    <property type="molecule type" value="Genomic_DNA"/>
</dbReference>
<evidence type="ECO:0000313" key="3">
    <source>
        <dbReference type="EMBL" id="MFD1940194.1"/>
    </source>
</evidence>
<keyword evidence="2" id="KW-0472">Membrane</keyword>
<feature type="transmembrane region" description="Helical" evidence="2">
    <location>
        <begin position="12"/>
        <end position="36"/>
    </location>
</feature>
<keyword evidence="4" id="KW-1185">Reference proteome</keyword>
<protein>
    <submittedName>
        <fullName evidence="3">DUF6113 family protein</fullName>
    </submittedName>
</protein>
<keyword evidence="2" id="KW-1133">Transmembrane helix</keyword>
<evidence type="ECO:0000256" key="1">
    <source>
        <dbReference type="SAM" id="MobiDB-lite"/>
    </source>
</evidence>
<feature type="transmembrane region" description="Helical" evidence="2">
    <location>
        <begin position="68"/>
        <end position="86"/>
    </location>
</feature>
<keyword evidence="2" id="KW-0812">Transmembrane</keyword>
<feature type="transmembrane region" description="Helical" evidence="2">
    <location>
        <begin position="106"/>
        <end position="128"/>
    </location>
</feature>
<accession>A0ABW4TFV8</accession>
<reference evidence="4" key="1">
    <citation type="journal article" date="2019" name="Int. J. Syst. Evol. Microbiol.">
        <title>The Global Catalogue of Microorganisms (GCM) 10K type strain sequencing project: providing services to taxonomists for standard genome sequencing and annotation.</title>
        <authorList>
            <consortium name="The Broad Institute Genomics Platform"/>
            <consortium name="The Broad Institute Genome Sequencing Center for Infectious Disease"/>
            <person name="Wu L."/>
            <person name="Ma J."/>
        </authorList>
    </citation>
    <scope>NUCLEOTIDE SEQUENCE [LARGE SCALE GENOMIC DNA]</scope>
    <source>
        <strain evidence="4">ICMP 6774ER</strain>
    </source>
</reference>
<comment type="caution">
    <text evidence="3">The sequence shown here is derived from an EMBL/GenBank/DDBJ whole genome shotgun (WGS) entry which is preliminary data.</text>
</comment>
<dbReference type="RefSeq" id="WP_379583180.1">
    <property type="nucleotide sequence ID" value="NZ_JBHUFV010000105.1"/>
</dbReference>